<dbReference type="Gene3D" id="3.30.70.100">
    <property type="match status" value="1"/>
</dbReference>
<proteinExistence type="predicted"/>
<dbReference type="InterPro" id="IPR009799">
    <property type="entry name" value="EthD_dom"/>
</dbReference>
<dbReference type="GeneID" id="67476402"/>
<comment type="caution">
    <text evidence="2">The sequence shown here is derived from an EMBL/GenBank/DDBJ whole genome shotgun (WGS) entry which is preliminary data.</text>
</comment>
<reference evidence="2 3" key="1">
    <citation type="journal article" date="2019" name="Sci. Rep.">
        <title>Differences in resource use lead to coexistence of seed-transmitted microbial populations.</title>
        <authorList>
            <person name="Torres-Cortes G."/>
            <person name="Garcia B.J."/>
            <person name="Compant S."/>
            <person name="Rezki S."/>
            <person name="Jones P."/>
            <person name="Preveaux A."/>
            <person name="Briand M."/>
            <person name="Roulet A."/>
            <person name="Bouchez O."/>
            <person name="Jacobson D."/>
            <person name="Barret M."/>
        </authorList>
    </citation>
    <scope>NUCLEOTIDE SEQUENCE [LARGE SCALE GENOMIC DNA]</scope>
    <source>
        <strain evidence="2 3">CFBP13511</strain>
    </source>
</reference>
<dbReference type="Proteomes" id="UP000306393">
    <property type="component" value="Unassembled WGS sequence"/>
</dbReference>
<gene>
    <name evidence="2" type="ORF">EpCFBP13511_21720</name>
    <name evidence="1" type="ORF">IFT93_16180</name>
</gene>
<keyword evidence="4" id="KW-1185">Reference proteome</keyword>
<dbReference type="STRING" id="1219360.GCA_001571305_02944"/>
<dbReference type="Proteomes" id="UP000661012">
    <property type="component" value="Unassembled WGS sequence"/>
</dbReference>
<dbReference type="EMBL" id="JACYNN010000013">
    <property type="protein sequence ID" value="MBD8107938.1"/>
    <property type="molecule type" value="Genomic_DNA"/>
</dbReference>
<accession>A0A357SWZ6</accession>
<dbReference type="SUPFAM" id="SSF54909">
    <property type="entry name" value="Dimeric alpha+beta barrel"/>
    <property type="match status" value="1"/>
</dbReference>
<organism evidence="2 3">
    <name type="scientific">Erwinia persicina</name>
    <dbReference type="NCBI Taxonomy" id="55211"/>
    <lineage>
        <taxon>Bacteria</taxon>
        <taxon>Pseudomonadati</taxon>
        <taxon>Pseudomonadota</taxon>
        <taxon>Gammaproteobacteria</taxon>
        <taxon>Enterobacterales</taxon>
        <taxon>Erwiniaceae</taxon>
        <taxon>Erwinia</taxon>
    </lineage>
</organism>
<dbReference type="PANTHER" id="PTHR40260">
    <property type="entry name" value="BLR8190 PROTEIN"/>
    <property type="match status" value="1"/>
</dbReference>
<dbReference type="KEGG" id="epe:CI789_06330"/>
<protein>
    <submittedName>
        <fullName evidence="2">EthD family reductase</fullName>
    </submittedName>
</protein>
<evidence type="ECO:0000313" key="2">
    <source>
        <dbReference type="EMBL" id="TKJ84072.1"/>
    </source>
</evidence>
<dbReference type="NCBIfam" id="TIGR02118">
    <property type="entry name" value="EthD family reductase"/>
    <property type="match status" value="1"/>
</dbReference>
<evidence type="ECO:0000313" key="3">
    <source>
        <dbReference type="Proteomes" id="UP000306393"/>
    </source>
</evidence>
<reference evidence="1 4" key="2">
    <citation type="journal article" date="2020" name="FEMS Microbiol. Ecol.">
        <title>Temporal dynamics of bacterial communities during seed development and maturation.</title>
        <authorList>
            <person name="Chesneau G."/>
            <person name="Torres-Cortes G."/>
            <person name="Briand M."/>
            <person name="Darrasse A."/>
            <person name="Preveaux A."/>
            <person name="Marais C."/>
            <person name="Jacques M.A."/>
            <person name="Shade A."/>
            <person name="Barret M."/>
        </authorList>
    </citation>
    <scope>NUCLEOTIDE SEQUENCE [LARGE SCALE GENOMIC DNA]</scope>
    <source>
        <strain evidence="1 4">CFBP13732</strain>
    </source>
</reference>
<dbReference type="GO" id="GO:0016491">
    <property type="term" value="F:oxidoreductase activity"/>
    <property type="evidence" value="ECO:0007669"/>
    <property type="project" value="InterPro"/>
</dbReference>
<dbReference type="RefSeq" id="WP_118663995.1">
    <property type="nucleotide sequence ID" value="NZ_CP022725.1"/>
</dbReference>
<dbReference type="InterPro" id="IPR011008">
    <property type="entry name" value="Dimeric_a/b-barrel"/>
</dbReference>
<sequence>MIKFSVLYPRQPGAHFDHDYYRDVHLPLIKARMGSACLQYEIDTPLDSNMPFIAACHIYCPDKATFDKVIAEHGAEFTADVANFTNVESQKLVSEVLRVN</sequence>
<evidence type="ECO:0000313" key="4">
    <source>
        <dbReference type="Proteomes" id="UP000661012"/>
    </source>
</evidence>
<evidence type="ECO:0000313" key="1">
    <source>
        <dbReference type="EMBL" id="MBD8107938.1"/>
    </source>
</evidence>
<name>A0A357SWZ6_9GAMM</name>
<dbReference type="AlphaFoldDB" id="A0A357SWZ6"/>
<dbReference type="PANTHER" id="PTHR40260:SF2">
    <property type="entry name" value="BLR8190 PROTEIN"/>
    <property type="match status" value="1"/>
</dbReference>
<dbReference type="OrthoDB" id="5343971at2"/>
<dbReference type="EMBL" id="QGAC01000030">
    <property type="protein sequence ID" value="TKJ84072.1"/>
    <property type="molecule type" value="Genomic_DNA"/>
</dbReference>